<organism evidence="3 4">
    <name type="scientific">Drosophila erecta</name>
    <name type="common">Fruit fly</name>
    <dbReference type="NCBI Taxonomy" id="7220"/>
    <lineage>
        <taxon>Eukaryota</taxon>
        <taxon>Metazoa</taxon>
        <taxon>Ecdysozoa</taxon>
        <taxon>Arthropoda</taxon>
        <taxon>Hexapoda</taxon>
        <taxon>Insecta</taxon>
        <taxon>Pterygota</taxon>
        <taxon>Neoptera</taxon>
        <taxon>Endopterygota</taxon>
        <taxon>Diptera</taxon>
        <taxon>Brachycera</taxon>
        <taxon>Muscomorpha</taxon>
        <taxon>Ephydroidea</taxon>
        <taxon>Drosophilidae</taxon>
        <taxon>Drosophila</taxon>
        <taxon>Sophophora</taxon>
    </lineage>
</organism>
<dbReference type="InterPro" id="IPR016655">
    <property type="entry name" value="PFD3"/>
</dbReference>
<reference evidence="3 4" key="1">
    <citation type="journal article" date="2007" name="Nature">
        <title>Evolution of genes and genomes on the Drosophila phylogeny.</title>
        <authorList>
            <consortium name="Drosophila 12 Genomes Consortium"/>
            <person name="Clark A.G."/>
            <person name="Eisen M.B."/>
            <person name="Smith D.R."/>
            <person name="Bergman C.M."/>
            <person name="Oliver B."/>
            <person name="Markow T.A."/>
            <person name="Kaufman T.C."/>
            <person name="Kellis M."/>
            <person name="Gelbart W."/>
            <person name="Iyer V.N."/>
            <person name="Pollard D.A."/>
            <person name="Sackton T.B."/>
            <person name="Larracuente A.M."/>
            <person name="Singh N.D."/>
            <person name="Abad J.P."/>
            <person name="Abt D.N."/>
            <person name="Adryan B."/>
            <person name="Aguade M."/>
            <person name="Akashi H."/>
            <person name="Anderson W.W."/>
            <person name="Aquadro C.F."/>
            <person name="Ardell D.H."/>
            <person name="Arguello R."/>
            <person name="Artieri C.G."/>
            <person name="Barbash D.A."/>
            <person name="Barker D."/>
            <person name="Barsanti P."/>
            <person name="Batterham P."/>
            <person name="Batzoglou S."/>
            <person name="Begun D."/>
            <person name="Bhutkar A."/>
            <person name="Blanco E."/>
            <person name="Bosak S.A."/>
            <person name="Bradley R.K."/>
            <person name="Brand A.D."/>
            <person name="Brent M.R."/>
            <person name="Brooks A.N."/>
            <person name="Brown R.H."/>
            <person name="Butlin R.K."/>
            <person name="Caggese C."/>
            <person name="Calvi B.R."/>
            <person name="Bernardo de Carvalho A."/>
            <person name="Caspi A."/>
            <person name="Castrezana S."/>
            <person name="Celniker S.E."/>
            <person name="Chang J.L."/>
            <person name="Chapple C."/>
            <person name="Chatterji S."/>
            <person name="Chinwalla A."/>
            <person name="Civetta A."/>
            <person name="Clifton S.W."/>
            <person name="Comeron J.M."/>
            <person name="Costello J.C."/>
            <person name="Coyne J.A."/>
            <person name="Daub J."/>
            <person name="David R.G."/>
            <person name="Delcher A.L."/>
            <person name="Delehaunty K."/>
            <person name="Do C.B."/>
            <person name="Ebling H."/>
            <person name="Edwards K."/>
            <person name="Eickbush T."/>
            <person name="Evans J.D."/>
            <person name="Filipski A."/>
            <person name="Findeiss S."/>
            <person name="Freyhult E."/>
            <person name="Fulton L."/>
            <person name="Fulton R."/>
            <person name="Garcia A.C."/>
            <person name="Gardiner A."/>
            <person name="Garfield D.A."/>
            <person name="Garvin B.E."/>
            <person name="Gibson G."/>
            <person name="Gilbert D."/>
            <person name="Gnerre S."/>
            <person name="Godfrey J."/>
            <person name="Good R."/>
            <person name="Gotea V."/>
            <person name="Gravely B."/>
            <person name="Greenberg A.J."/>
            <person name="Griffiths-Jones S."/>
            <person name="Gross S."/>
            <person name="Guigo R."/>
            <person name="Gustafson E.A."/>
            <person name="Haerty W."/>
            <person name="Hahn M.W."/>
            <person name="Halligan D.L."/>
            <person name="Halpern A.L."/>
            <person name="Halter G.M."/>
            <person name="Han M.V."/>
            <person name="Heger A."/>
            <person name="Hillier L."/>
            <person name="Hinrichs A.S."/>
            <person name="Holmes I."/>
            <person name="Hoskins R.A."/>
            <person name="Hubisz M.J."/>
            <person name="Hultmark D."/>
            <person name="Huntley M.A."/>
            <person name="Jaffe D.B."/>
            <person name="Jagadeeshan S."/>
            <person name="Jeck W.R."/>
            <person name="Johnson J."/>
            <person name="Jones C.D."/>
            <person name="Jordan W.C."/>
            <person name="Karpen G.H."/>
            <person name="Kataoka E."/>
            <person name="Keightley P.D."/>
            <person name="Kheradpour P."/>
            <person name="Kirkness E.F."/>
            <person name="Koerich L.B."/>
            <person name="Kristiansen K."/>
            <person name="Kudrna D."/>
            <person name="Kulathinal R.J."/>
            <person name="Kumar S."/>
            <person name="Kwok R."/>
            <person name="Lander E."/>
            <person name="Langley C.H."/>
            <person name="Lapoint R."/>
            <person name="Lazzaro B.P."/>
            <person name="Lee S.J."/>
            <person name="Levesque L."/>
            <person name="Li R."/>
            <person name="Lin C.F."/>
            <person name="Lin M.F."/>
            <person name="Lindblad-Toh K."/>
            <person name="Llopart A."/>
            <person name="Long M."/>
            <person name="Low L."/>
            <person name="Lozovsky E."/>
            <person name="Lu J."/>
            <person name="Luo M."/>
            <person name="Machado C.A."/>
            <person name="Makalowski W."/>
            <person name="Marzo M."/>
            <person name="Matsuda M."/>
            <person name="Matzkin L."/>
            <person name="McAllister B."/>
            <person name="McBride C.S."/>
            <person name="McKernan B."/>
            <person name="McKernan K."/>
            <person name="Mendez-Lago M."/>
            <person name="Minx P."/>
            <person name="Mollenhauer M.U."/>
            <person name="Montooth K."/>
            <person name="Mount S.M."/>
            <person name="Mu X."/>
            <person name="Myers E."/>
            <person name="Negre B."/>
            <person name="Newfeld S."/>
            <person name="Nielsen R."/>
            <person name="Noor M.A."/>
            <person name="O'Grady P."/>
            <person name="Pachter L."/>
            <person name="Papaceit M."/>
            <person name="Parisi M.J."/>
            <person name="Parisi M."/>
            <person name="Parts L."/>
            <person name="Pedersen J.S."/>
            <person name="Pesole G."/>
            <person name="Phillippy A.M."/>
            <person name="Ponting C.P."/>
            <person name="Pop M."/>
            <person name="Porcelli D."/>
            <person name="Powell J.R."/>
            <person name="Prohaska S."/>
            <person name="Pruitt K."/>
            <person name="Puig M."/>
            <person name="Quesneville H."/>
            <person name="Ram K.R."/>
            <person name="Rand D."/>
            <person name="Rasmussen M.D."/>
            <person name="Reed L.K."/>
            <person name="Reenan R."/>
            <person name="Reily A."/>
            <person name="Remington K.A."/>
            <person name="Rieger T.T."/>
            <person name="Ritchie M.G."/>
            <person name="Robin C."/>
            <person name="Rogers Y.H."/>
            <person name="Rohde C."/>
            <person name="Rozas J."/>
            <person name="Rubenfield M.J."/>
            <person name="Ruiz A."/>
            <person name="Russo S."/>
            <person name="Salzberg S.L."/>
            <person name="Sanchez-Gracia A."/>
            <person name="Saranga D.J."/>
            <person name="Sato H."/>
            <person name="Schaeffer S.W."/>
            <person name="Schatz M.C."/>
            <person name="Schlenke T."/>
            <person name="Schwartz R."/>
            <person name="Segarra C."/>
            <person name="Singh R.S."/>
            <person name="Sirot L."/>
            <person name="Sirota M."/>
            <person name="Sisneros N.B."/>
            <person name="Smith C.D."/>
            <person name="Smith T.F."/>
            <person name="Spieth J."/>
            <person name="Stage D.E."/>
            <person name="Stark A."/>
            <person name="Stephan W."/>
            <person name="Strausberg R.L."/>
            <person name="Strempel S."/>
            <person name="Sturgill D."/>
            <person name="Sutton G."/>
            <person name="Sutton G.G."/>
            <person name="Tao W."/>
            <person name="Teichmann S."/>
            <person name="Tobari Y.N."/>
            <person name="Tomimura Y."/>
            <person name="Tsolas J.M."/>
            <person name="Valente V.L."/>
            <person name="Venter E."/>
            <person name="Venter J.C."/>
            <person name="Vicario S."/>
            <person name="Vieira F.G."/>
            <person name="Vilella A.J."/>
            <person name="Villasante A."/>
            <person name="Walenz B."/>
            <person name="Wang J."/>
            <person name="Wasserman M."/>
            <person name="Watts T."/>
            <person name="Wilson D."/>
            <person name="Wilson R.K."/>
            <person name="Wing R.A."/>
            <person name="Wolfner M.F."/>
            <person name="Wong A."/>
            <person name="Wong G.K."/>
            <person name="Wu C.I."/>
            <person name="Wu G."/>
            <person name="Yamamoto D."/>
            <person name="Yang H.P."/>
            <person name="Yang S.P."/>
            <person name="Yorke J.A."/>
            <person name="Yoshida K."/>
            <person name="Zdobnov E."/>
            <person name="Zhang P."/>
            <person name="Zhang Y."/>
            <person name="Zimin A.V."/>
            <person name="Baldwin J."/>
            <person name="Abdouelleil A."/>
            <person name="Abdulkadir J."/>
            <person name="Abebe A."/>
            <person name="Abera B."/>
            <person name="Abreu J."/>
            <person name="Acer S.C."/>
            <person name="Aftuck L."/>
            <person name="Alexander A."/>
            <person name="An P."/>
            <person name="Anderson E."/>
            <person name="Anderson S."/>
            <person name="Arachi H."/>
            <person name="Azer M."/>
            <person name="Bachantsang P."/>
            <person name="Barry A."/>
            <person name="Bayul T."/>
            <person name="Berlin A."/>
            <person name="Bessette D."/>
            <person name="Bloom T."/>
            <person name="Blye J."/>
            <person name="Boguslavskiy L."/>
            <person name="Bonnet C."/>
            <person name="Boukhgalter B."/>
            <person name="Bourzgui I."/>
            <person name="Brown A."/>
            <person name="Cahill P."/>
            <person name="Channer S."/>
            <person name="Cheshatsang Y."/>
            <person name="Chuda L."/>
            <person name="Citroen M."/>
            <person name="Collymore A."/>
            <person name="Cooke P."/>
            <person name="Costello M."/>
            <person name="D'Aco K."/>
            <person name="Daza R."/>
            <person name="De Haan G."/>
            <person name="DeGray S."/>
            <person name="DeMaso C."/>
            <person name="Dhargay N."/>
            <person name="Dooley K."/>
            <person name="Dooley E."/>
            <person name="Doricent M."/>
            <person name="Dorje P."/>
            <person name="Dorjee K."/>
            <person name="Dupes A."/>
            <person name="Elong R."/>
            <person name="Falk J."/>
            <person name="Farina A."/>
            <person name="Faro S."/>
            <person name="Ferguson D."/>
            <person name="Fisher S."/>
            <person name="Foley C.D."/>
            <person name="Franke A."/>
            <person name="Friedrich D."/>
            <person name="Gadbois L."/>
            <person name="Gearin G."/>
            <person name="Gearin C.R."/>
            <person name="Giannoukos G."/>
            <person name="Goode T."/>
            <person name="Graham J."/>
            <person name="Grandbois E."/>
            <person name="Grewal S."/>
            <person name="Gyaltsen K."/>
            <person name="Hafez N."/>
            <person name="Hagos B."/>
            <person name="Hall J."/>
            <person name="Henson C."/>
            <person name="Hollinger A."/>
            <person name="Honan T."/>
            <person name="Huard M.D."/>
            <person name="Hughes L."/>
            <person name="Hurhula B."/>
            <person name="Husby M.E."/>
            <person name="Kamat A."/>
            <person name="Kanga B."/>
            <person name="Kashin S."/>
            <person name="Khazanovich D."/>
            <person name="Kisner P."/>
            <person name="Lance K."/>
            <person name="Lara M."/>
            <person name="Lee W."/>
            <person name="Lennon N."/>
            <person name="Letendre F."/>
            <person name="LeVine R."/>
            <person name="Lipovsky A."/>
            <person name="Liu X."/>
            <person name="Liu J."/>
            <person name="Liu S."/>
            <person name="Lokyitsang T."/>
            <person name="Lokyitsang Y."/>
            <person name="Lubonja R."/>
            <person name="Lui A."/>
            <person name="MacDonald P."/>
            <person name="Magnisalis V."/>
            <person name="Maru K."/>
            <person name="Matthews C."/>
            <person name="McCusker W."/>
            <person name="McDonough S."/>
            <person name="Mehta T."/>
            <person name="Meldrim J."/>
            <person name="Meneus L."/>
            <person name="Mihai O."/>
            <person name="Mihalev A."/>
            <person name="Mihova T."/>
            <person name="Mittelman R."/>
            <person name="Mlenga V."/>
            <person name="Montmayeur A."/>
            <person name="Mulrain L."/>
            <person name="Navidi A."/>
            <person name="Naylor J."/>
            <person name="Negash T."/>
            <person name="Nguyen T."/>
            <person name="Nguyen N."/>
            <person name="Nicol R."/>
            <person name="Norbu C."/>
            <person name="Norbu N."/>
            <person name="Novod N."/>
            <person name="O'Neill B."/>
            <person name="Osman S."/>
            <person name="Markiewicz E."/>
            <person name="Oyono O.L."/>
            <person name="Patti C."/>
            <person name="Phunkhang P."/>
            <person name="Pierre F."/>
            <person name="Priest M."/>
            <person name="Raghuraman S."/>
            <person name="Rege F."/>
            <person name="Reyes R."/>
            <person name="Rise C."/>
            <person name="Rogov P."/>
            <person name="Ross K."/>
            <person name="Ryan E."/>
            <person name="Settipalli S."/>
            <person name="Shea T."/>
            <person name="Sherpa N."/>
            <person name="Shi L."/>
            <person name="Shih D."/>
            <person name="Sparrow T."/>
            <person name="Spaulding J."/>
            <person name="Stalker J."/>
            <person name="Stange-Thomann N."/>
            <person name="Stavropoulos S."/>
            <person name="Stone C."/>
            <person name="Strader C."/>
            <person name="Tesfaye S."/>
            <person name="Thomson T."/>
            <person name="Thoulutsang Y."/>
            <person name="Thoulutsang D."/>
            <person name="Topham K."/>
            <person name="Topping I."/>
            <person name="Tsamla T."/>
            <person name="Vassiliev H."/>
            <person name="Vo A."/>
            <person name="Wangchuk T."/>
            <person name="Wangdi T."/>
            <person name="Weiand M."/>
            <person name="Wilkinson J."/>
            <person name="Wilson A."/>
            <person name="Yadav S."/>
            <person name="Young G."/>
            <person name="Yu Q."/>
            <person name="Zembek L."/>
            <person name="Zhong D."/>
            <person name="Zimmer A."/>
            <person name="Zwirko Z."/>
            <person name="Jaffe D.B."/>
            <person name="Alvarez P."/>
            <person name="Brockman W."/>
            <person name="Butler J."/>
            <person name="Chin C."/>
            <person name="Gnerre S."/>
            <person name="Grabherr M."/>
            <person name="Kleber M."/>
            <person name="Mauceli E."/>
            <person name="MacCallum I."/>
        </authorList>
    </citation>
    <scope>NUCLEOTIDE SEQUENCE [LARGE SCALE GENOMIC DNA]</scope>
    <source>
        <strain evidence="3 4">TSC#14021-0224.01</strain>
    </source>
</reference>
<accession>B3NMZ8</accession>
<dbReference type="SUPFAM" id="SSF46579">
    <property type="entry name" value="Prefoldin"/>
    <property type="match status" value="1"/>
</dbReference>
<keyword evidence="4" id="KW-1185">Reference proteome</keyword>
<dbReference type="GO" id="GO:0015631">
    <property type="term" value="F:tubulin binding"/>
    <property type="evidence" value="ECO:0007669"/>
    <property type="project" value="TreeGrafter"/>
</dbReference>
<keyword evidence="2" id="KW-0143">Chaperone</keyword>
<dbReference type="PANTHER" id="PTHR12409:SF0">
    <property type="entry name" value="PREFOLDIN SUBUNIT 3"/>
    <property type="match status" value="1"/>
</dbReference>
<evidence type="ECO:0000313" key="3">
    <source>
        <dbReference type="EMBL" id="EDV55492.1"/>
    </source>
</evidence>
<reference evidence="3 4" key="2">
    <citation type="journal article" date="2008" name="Bioinformatics">
        <title>Assembly reconciliation.</title>
        <authorList>
            <person name="Zimin A.V."/>
            <person name="Smith D.R."/>
            <person name="Sutton G."/>
            <person name="Yorke J.A."/>
        </authorList>
    </citation>
    <scope>NUCLEOTIDE SEQUENCE [LARGE SCALE GENOMIC DNA]</scope>
    <source>
        <strain evidence="3 4">TSC#14021-0224.01</strain>
    </source>
</reference>
<protein>
    <recommendedName>
        <fullName evidence="5">Prefoldin subunit 3</fullName>
    </recommendedName>
</protein>
<dbReference type="eggNOG" id="KOG3313">
    <property type="taxonomic scope" value="Eukaryota"/>
</dbReference>
<sequence length="182" mass="20820">MFAFIEGIQKPPLGDRKSYMPIPEAQLVDDVASYIAKPEFFSTVQAAWKLQRCFYVQYSELAAKLETDLTAVLSRLEAAKNNLELVRKFMDNPGEELQSLMQIAQGVFRWVTIPPVERVTLQVGTSLQMEFDLPEAEEFIKKDITGLVKQRVQHEHDIDYLQDQVNTVEMNLAVLYKHGVAK</sequence>
<dbReference type="InterPro" id="IPR009053">
    <property type="entry name" value="Prefoldin"/>
</dbReference>
<dbReference type="PhylomeDB" id="B3NMZ8"/>
<dbReference type="AlphaFoldDB" id="B3NMZ8"/>
<comment type="similarity">
    <text evidence="1">Belongs to the prefoldin subunit alpha family.</text>
</comment>
<evidence type="ECO:0000256" key="2">
    <source>
        <dbReference type="ARBA" id="ARBA00023186"/>
    </source>
</evidence>
<evidence type="ECO:0000256" key="1">
    <source>
        <dbReference type="ARBA" id="ARBA00010048"/>
    </source>
</evidence>
<dbReference type="OrthoDB" id="6375174at2759"/>
<dbReference type="GO" id="GO:0005737">
    <property type="term" value="C:cytoplasm"/>
    <property type="evidence" value="ECO:0007669"/>
    <property type="project" value="TreeGrafter"/>
</dbReference>
<evidence type="ECO:0008006" key="5">
    <source>
        <dbReference type="Google" id="ProtNLM"/>
    </source>
</evidence>
<proteinExistence type="inferred from homology"/>
<dbReference type="KEGG" id="der:6548183"/>
<dbReference type="InterPro" id="IPR004127">
    <property type="entry name" value="Prefoldin_subunit_alpha"/>
</dbReference>
<dbReference type="Gene3D" id="1.10.287.370">
    <property type="match status" value="1"/>
</dbReference>
<dbReference type="Proteomes" id="UP000008711">
    <property type="component" value="Unassembled WGS sequence"/>
</dbReference>
<name>B3NMZ8_DROER</name>
<evidence type="ECO:0000313" key="4">
    <source>
        <dbReference type="Proteomes" id="UP000008711"/>
    </source>
</evidence>
<dbReference type="GO" id="GO:0006457">
    <property type="term" value="P:protein folding"/>
    <property type="evidence" value="ECO:0007669"/>
    <property type="project" value="InterPro"/>
</dbReference>
<dbReference type="PANTHER" id="PTHR12409">
    <property type="entry name" value="PREFOLDIN SUBUNIT 3"/>
    <property type="match status" value="1"/>
</dbReference>
<dbReference type="GO" id="GO:0016272">
    <property type="term" value="C:prefoldin complex"/>
    <property type="evidence" value="ECO:0007669"/>
    <property type="project" value="InterPro"/>
</dbReference>
<dbReference type="Pfam" id="PF02996">
    <property type="entry name" value="Prefoldin"/>
    <property type="match status" value="1"/>
</dbReference>
<dbReference type="GO" id="GO:0007017">
    <property type="term" value="P:microtubule-based process"/>
    <property type="evidence" value="ECO:0007669"/>
    <property type="project" value="TreeGrafter"/>
</dbReference>
<dbReference type="EMBL" id="CH954179">
    <property type="protein sequence ID" value="EDV55492.1"/>
    <property type="molecule type" value="Genomic_DNA"/>
</dbReference>
<dbReference type="GO" id="GO:0007021">
    <property type="term" value="P:tubulin complex assembly"/>
    <property type="evidence" value="ECO:0007669"/>
    <property type="project" value="TreeGrafter"/>
</dbReference>
<dbReference type="OMA" id="QVNTVEM"/>
<dbReference type="HOGENOM" id="CLU_1483507_0_0_1"/>
<gene>
    <name evidence="3" type="primary">Dere\GG22129</name>
    <name evidence="3" type="synonym">dere_GLEANR_6882</name>
    <name evidence="3" type="synonym">GG22129</name>
    <name evidence="3" type="ORF">Dere_GG22129</name>
</gene>